<dbReference type="Pfam" id="PF12915">
    <property type="entry name" value="DUF3833"/>
    <property type="match status" value="1"/>
</dbReference>
<name>A0A2W2BV62_9HYPH</name>
<dbReference type="Proteomes" id="UP000248795">
    <property type="component" value="Unassembled WGS sequence"/>
</dbReference>
<gene>
    <name evidence="1" type="ORF">DK847_08580</name>
</gene>
<evidence type="ECO:0000313" key="2">
    <source>
        <dbReference type="Proteomes" id="UP000248795"/>
    </source>
</evidence>
<sequence>MLKRNDTAPFDLLAWLEGRTHAQGYVEDRRGRLRRRFTIDLFGQADGNTLSLHEQFLFDDGERQERTWILTRGSDRSFTGRAGDSASDAVGRCEEGVAYLSSELTIPVGGRAITLRFEDAFYQAGPRLVLNRSTMSKWGVRLGQILIQFHKDDQRSP</sequence>
<protein>
    <submittedName>
        <fullName evidence="1">DUF3833 domain-containing protein</fullName>
    </submittedName>
</protein>
<keyword evidence="2" id="KW-1185">Reference proteome</keyword>
<dbReference type="EMBL" id="QKVK01000003">
    <property type="protein sequence ID" value="PZF77366.1"/>
    <property type="molecule type" value="Genomic_DNA"/>
</dbReference>
<reference evidence="2" key="1">
    <citation type="submission" date="2018-06" db="EMBL/GenBank/DDBJ databases">
        <title>Aestuariibacter litoralis strain KCTC 52945T.</title>
        <authorList>
            <person name="Li X."/>
            <person name="Salam N."/>
            <person name="Li J.-L."/>
            <person name="Chen Y.-M."/>
            <person name="Yang Z.-W."/>
            <person name="Zhang L.-Y."/>
            <person name="Han M.-X."/>
            <person name="Xiao M."/>
            <person name="Li W.-J."/>
        </authorList>
    </citation>
    <scope>NUCLEOTIDE SEQUENCE [LARGE SCALE GENOMIC DNA]</scope>
    <source>
        <strain evidence="2">KCTC 52945</strain>
    </source>
</reference>
<evidence type="ECO:0000313" key="1">
    <source>
        <dbReference type="EMBL" id="PZF77366.1"/>
    </source>
</evidence>
<dbReference type="InterPro" id="IPR024409">
    <property type="entry name" value="DUF3833"/>
</dbReference>
<comment type="caution">
    <text evidence="1">The sequence shown here is derived from an EMBL/GenBank/DDBJ whole genome shotgun (WGS) entry which is preliminary data.</text>
</comment>
<organism evidence="1 2">
    <name type="scientific">Aestuariivirga litoralis</name>
    <dbReference type="NCBI Taxonomy" id="2650924"/>
    <lineage>
        <taxon>Bacteria</taxon>
        <taxon>Pseudomonadati</taxon>
        <taxon>Pseudomonadota</taxon>
        <taxon>Alphaproteobacteria</taxon>
        <taxon>Hyphomicrobiales</taxon>
        <taxon>Aestuariivirgaceae</taxon>
        <taxon>Aestuariivirga</taxon>
    </lineage>
</organism>
<accession>A0A2W2BV62</accession>
<dbReference type="RefSeq" id="WP_111197764.1">
    <property type="nucleotide sequence ID" value="NZ_QKVK01000003.1"/>
</dbReference>
<proteinExistence type="predicted"/>
<dbReference type="AlphaFoldDB" id="A0A2W2BV62"/>